<dbReference type="InterPro" id="IPR045838">
    <property type="entry name" value="DEPDC5_CTD"/>
</dbReference>
<dbReference type="Pfam" id="PF23013">
    <property type="entry name" value="IML1_N"/>
    <property type="match status" value="1"/>
</dbReference>
<evidence type="ECO:0000256" key="1">
    <source>
        <dbReference type="SAM" id="MobiDB-lite"/>
    </source>
</evidence>
<feature type="compositionally biased region" description="Basic and acidic residues" evidence="1">
    <location>
        <begin position="996"/>
        <end position="1021"/>
    </location>
</feature>
<dbReference type="GO" id="GO:0005765">
    <property type="term" value="C:lysosomal membrane"/>
    <property type="evidence" value="ECO:0007669"/>
    <property type="project" value="TreeGrafter"/>
</dbReference>
<dbReference type="Pfam" id="PF12257">
    <property type="entry name" value="IML1"/>
    <property type="match status" value="1"/>
</dbReference>
<feature type="compositionally biased region" description="Polar residues" evidence="1">
    <location>
        <begin position="978"/>
        <end position="995"/>
    </location>
</feature>
<dbReference type="InterPro" id="IPR000591">
    <property type="entry name" value="DEP_dom"/>
</dbReference>
<gene>
    <name evidence="3" type="ORF">NQ315_011879</name>
</gene>
<accession>A0AAV8W0Q2</accession>
<dbReference type="PROSITE" id="PS50186">
    <property type="entry name" value="DEP"/>
    <property type="match status" value="1"/>
</dbReference>
<feature type="region of interest" description="Disordered" evidence="1">
    <location>
        <begin position="34"/>
        <end position="57"/>
    </location>
</feature>
<feature type="compositionally biased region" description="Basic and acidic residues" evidence="1">
    <location>
        <begin position="44"/>
        <end position="57"/>
    </location>
</feature>
<dbReference type="InterPro" id="IPR036390">
    <property type="entry name" value="WH_DNA-bd_sf"/>
</dbReference>
<feature type="domain" description="DEP" evidence="2">
    <location>
        <begin position="1085"/>
        <end position="1141"/>
    </location>
</feature>
<feature type="region of interest" description="Disordered" evidence="1">
    <location>
        <begin position="969"/>
        <end position="1047"/>
    </location>
</feature>
<dbReference type="Proteomes" id="UP001159042">
    <property type="component" value="Unassembled WGS sequence"/>
</dbReference>
<dbReference type="InterPro" id="IPR055213">
    <property type="entry name" value="IML1_double_psi_beta_barrel"/>
</dbReference>
<dbReference type="InterPro" id="IPR048255">
    <property type="entry name" value="IML1_N"/>
</dbReference>
<keyword evidence="4" id="KW-1185">Reference proteome</keyword>
<comment type="caution">
    <text evidence="3">The sequence shown here is derived from an EMBL/GenBank/DDBJ whole genome shotgun (WGS) entry which is preliminary data.</text>
</comment>
<proteinExistence type="predicted"/>
<dbReference type="PANTHER" id="PTHR13179">
    <property type="entry name" value="DEP DOMAIN CONTAINING PROTEIN 5"/>
    <property type="match status" value="1"/>
</dbReference>
<dbReference type="GO" id="GO:0005096">
    <property type="term" value="F:GTPase activator activity"/>
    <property type="evidence" value="ECO:0007669"/>
    <property type="project" value="InterPro"/>
</dbReference>
<dbReference type="PANTHER" id="PTHR13179:SF8">
    <property type="entry name" value="GATOR COMPLEX PROTEIN DEPDC5"/>
    <property type="match status" value="1"/>
</dbReference>
<sequence>MKSFRLFVHQKTFSDEDLIINQKDYPEAKRNDIVEIYHPPPPPEEEHQKSKNKTEPEEEFPRLLLQIKSFGNDLPQLQSRETISVEQSIATAFGLQTYKNVTIRLVNPADVALDSIELTFKDQYMGRSEMWRLKNSLVNTCVYMNKKLEFCGGAVRCQVYEMWAQGDRVACGVITDDTKVVFRSSTAMVYIFLQMSSEMWDFDIYGDLYFEKAVNGFLSDLFMKWKKNGSNHEVTIVLFSRTFYAASNLEEFPLHMRECLQKDYKGRYYEDFYRVAVQNERYDDWSGILVQLRHIFQTYLKMVLEYHSRPEQVIPAASNSTASQGNFLEVLNMSLNVFEKHYLDRSFDRTGQLSVVVTPGVGVFEVDRELTNITKQRIIDNGVGSDLVCVGEQPLHAVPLLKFHNKDTHLNVPDDYSMPHWINLSFYSSNKKIAYSNFIPRIKLPPPLPDRPLRKNSPRSKLLPEDEYIHNSFFDYDAYDAKIFQLPPAYHSLENNIFHHRVTPRYNRFKRSSGSLLDSQDFTKGQRRKMSDPDIPQRLNVNVRSEPIAIPPATCSPIVSPHTDDRELSPPPRMVVGSEGSPPFESRALINPFDPSHVTIKLTSNRRRWTHIFPKGPTGVPAQQDKSNTENCTVQVSSGNNLGKSLSATTALQEYCKKRPNVHNAGQSIPVSSKNSTKSSILLWGATGEQEWTPALTTGVDWKSLTIPACLPITTDYFPDKRALNIDYVVSLYSLLPDSVNADFAQQRAFYKKPLTTVEVFRELISQRLAQGFQLILMVGSYADGANGLPAPNPKMRGTMMRKSPTENDESYYLSIGRLFHKISLSGNTISVTRYRPRHPYPGFHYQYRYRFYAPWHDTYEESVASFTTEKLEHYNWNYLDHYVCTGGDTEFVLVDALKYWRFRVYFLPLNNAATKKIIEGNDHYDVYSLPTNSDHQQMVDGLLKFIETAVNKIKRSSVPKKPRMSLSILSLPPLTQPRRNSMSNFSQNIGSNSPFRERLGSNRLSDRPRPRSGSKVDRSRLSQGSQDSSGELREGHETSMDENTAPVITLLKPNTIGSELVDAMKHPTSGLSFINVQQNLPNFTFVTADAVNWLMTHLEGITSIEKGVQVMQTLHKEQLIRHSSGDAKRPFIYGFYLFYIVCSDKDDKDAFQPNGDIQGFENEWMEVEVKSPLNWGLTTSPASLKVPNTFSDREHGIPHFLCEDIDAEYSDCDLDEVMYKRMRLETDVAGKSDRVEWGHARYQTVFRPDQAYEMVVEWLTSSGSIVFELLSGWHRKAQSCGLQMIPIPHDPLALPYSNKSDPLRGPIFVPLNIKSLEEEDRLFKDFKEDTDRERLFLFQEAIVQRFGFFSCKVEPPSKTNHSREHQYIHATGTVFVLVSSAMPKIKNRASSSVGNSMGRYSVHADVVPSPHEAYITRHVSGKNKDDYDNSRKMGFLWSWNHMVSKRWRTNQGVDTNFQLKLLKDFREFCSNSQGRLRTFWRESWEAKETATCFIRNRSSFPYNNLP</sequence>
<dbReference type="InterPro" id="IPR036388">
    <property type="entry name" value="WH-like_DNA-bd_sf"/>
</dbReference>
<dbReference type="Pfam" id="PF19418">
    <property type="entry name" value="DEPDC5_CTD"/>
    <property type="match status" value="1"/>
</dbReference>
<dbReference type="GO" id="GO:0010508">
    <property type="term" value="P:positive regulation of autophagy"/>
    <property type="evidence" value="ECO:0007669"/>
    <property type="project" value="TreeGrafter"/>
</dbReference>
<dbReference type="GO" id="GO:0034198">
    <property type="term" value="P:cellular response to amino acid starvation"/>
    <property type="evidence" value="ECO:0007669"/>
    <property type="project" value="TreeGrafter"/>
</dbReference>
<dbReference type="GO" id="GO:1904262">
    <property type="term" value="P:negative regulation of TORC1 signaling"/>
    <property type="evidence" value="ECO:0007669"/>
    <property type="project" value="TreeGrafter"/>
</dbReference>
<dbReference type="InterPro" id="IPR027244">
    <property type="entry name" value="IML1"/>
</dbReference>
<evidence type="ECO:0000313" key="4">
    <source>
        <dbReference type="Proteomes" id="UP001159042"/>
    </source>
</evidence>
<protein>
    <recommendedName>
        <fullName evidence="2">DEP domain-containing protein</fullName>
    </recommendedName>
</protein>
<dbReference type="EMBL" id="JANEYG010000015">
    <property type="protein sequence ID" value="KAJ8920218.1"/>
    <property type="molecule type" value="Genomic_DNA"/>
</dbReference>
<dbReference type="GO" id="GO:1990130">
    <property type="term" value="C:GATOR1 complex"/>
    <property type="evidence" value="ECO:0007669"/>
    <property type="project" value="TreeGrafter"/>
</dbReference>
<evidence type="ECO:0000313" key="3">
    <source>
        <dbReference type="EMBL" id="KAJ8920218.1"/>
    </source>
</evidence>
<evidence type="ECO:0000259" key="2">
    <source>
        <dbReference type="PROSITE" id="PS50186"/>
    </source>
</evidence>
<dbReference type="Gene3D" id="1.10.10.10">
    <property type="entry name" value="Winged helix-like DNA-binding domain superfamily/Winged helix DNA-binding domain"/>
    <property type="match status" value="1"/>
</dbReference>
<feature type="compositionally biased region" description="Basic and acidic residues" evidence="1">
    <location>
        <begin position="1031"/>
        <end position="1040"/>
    </location>
</feature>
<name>A0AAV8W0Q2_9CUCU</name>
<dbReference type="SMART" id="SM00049">
    <property type="entry name" value="DEP"/>
    <property type="match status" value="1"/>
</dbReference>
<dbReference type="GO" id="GO:0035556">
    <property type="term" value="P:intracellular signal transduction"/>
    <property type="evidence" value="ECO:0007669"/>
    <property type="project" value="InterPro"/>
</dbReference>
<dbReference type="SUPFAM" id="SSF46785">
    <property type="entry name" value="Winged helix' DNA-binding domain"/>
    <property type="match status" value="1"/>
</dbReference>
<organism evidence="3 4">
    <name type="scientific">Exocentrus adspersus</name>
    <dbReference type="NCBI Taxonomy" id="1586481"/>
    <lineage>
        <taxon>Eukaryota</taxon>
        <taxon>Metazoa</taxon>
        <taxon>Ecdysozoa</taxon>
        <taxon>Arthropoda</taxon>
        <taxon>Hexapoda</taxon>
        <taxon>Insecta</taxon>
        <taxon>Pterygota</taxon>
        <taxon>Neoptera</taxon>
        <taxon>Endopterygota</taxon>
        <taxon>Coleoptera</taxon>
        <taxon>Polyphaga</taxon>
        <taxon>Cucujiformia</taxon>
        <taxon>Chrysomeloidea</taxon>
        <taxon>Cerambycidae</taxon>
        <taxon>Lamiinae</taxon>
        <taxon>Acanthocinini</taxon>
        <taxon>Exocentrus</taxon>
    </lineage>
</organism>
<reference evidence="3 4" key="1">
    <citation type="journal article" date="2023" name="Insect Mol. Biol.">
        <title>Genome sequencing provides insights into the evolution of gene families encoding plant cell wall-degrading enzymes in longhorned beetles.</title>
        <authorList>
            <person name="Shin N.R."/>
            <person name="Okamura Y."/>
            <person name="Kirsch R."/>
            <person name="Pauchet Y."/>
        </authorList>
    </citation>
    <scope>NUCLEOTIDE SEQUENCE [LARGE SCALE GENOMIC DNA]</scope>
    <source>
        <strain evidence="3">EAD_L_NR</strain>
    </source>
</reference>